<proteinExistence type="predicted"/>
<feature type="non-terminal residue" evidence="2">
    <location>
        <position position="1"/>
    </location>
</feature>
<dbReference type="Proteomes" id="UP000747542">
    <property type="component" value="Unassembled WGS sequence"/>
</dbReference>
<dbReference type="EMBL" id="JAHLQT010035637">
    <property type="protein sequence ID" value="KAG7158123.1"/>
    <property type="molecule type" value="Genomic_DNA"/>
</dbReference>
<dbReference type="InterPro" id="IPR000618">
    <property type="entry name" value="Insect_cuticle"/>
</dbReference>
<evidence type="ECO:0000313" key="2">
    <source>
        <dbReference type="EMBL" id="KAG7158123.1"/>
    </source>
</evidence>
<evidence type="ECO:0000313" key="3">
    <source>
        <dbReference type="Proteomes" id="UP000747542"/>
    </source>
</evidence>
<dbReference type="Pfam" id="PF00379">
    <property type="entry name" value="Chitin_bind_4"/>
    <property type="match status" value="1"/>
</dbReference>
<keyword evidence="1" id="KW-0732">Signal</keyword>
<gene>
    <name evidence="2" type="primary">Cua4-L1</name>
    <name evidence="2" type="ORF">Hamer_G024516</name>
</gene>
<accession>A0A8J5MNM8</accession>
<reference evidence="2" key="1">
    <citation type="journal article" date="2021" name="Sci. Adv.">
        <title>The American lobster genome reveals insights on longevity, neural, and immune adaptations.</title>
        <authorList>
            <person name="Polinski J.M."/>
            <person name="Zimin A.V."/>
            <person name="Clark K.F."/>
            <person name="Kohn A.B."/>
            <person name="Sadowski N."/>
            <person name="Timp W."/>
            <person name="Ptitsyn A."/>
            <person name="Khanna P."/>
            <person name="Romanova D.Y."/>
            <person name="Williams P."/>
            <person name="Greenwood S.J."/>
            <person name="Moroz L.L."/>
            <person name="Walt D.R."/>
            <person name="Bodnar A.G."/>
        </authorList>
    </citation>
    <scope>NUCLEOTIDE SEQUENCE</scope>
    <source>
        <strain evidence="2">GMGI-L3</strain>
    </source>
</reference>
<feature type="chain" id="PRO_5035203470" evidence="1">
    <location>
        <begin position="16"/>
        <end position="111"/>
    </location>
</feature>
<dbReference type="AlphaFoldDB" id="A0A8J5MNM8"/>
<protein>
    <submittedName>
        <fullName evidence="2">Cuticle protein AMP4-like 1</fullName>
    </submittedName>
</protein>
<keyword evidence="3" id="KW-1185">Reference proteome</keyword>
<name>A0A8J5MNM8_HOMAM</name>
<comment type="caution">
    <text evidence="2">The sequence shown here is derived from an EMBL/GenBank/DDBJ whole genome shotgun (WGS) entry which is preliminary data.</text>
</comment>
<sequence length="111" mass="12598">LVFVFLACLASVIVAAPQLGQQQDRPPHIAIIRDDRQDFGDGNFIYEFVSENDGTFATVLYVADENGYRPESDLIPTTPPVPDHAQEQIRVAEEQRRQGVVWDQRGFRVNR</sequence>
<feature type="non-terminal residue" evidence="2">
    <location>
        <position position="111"/>
    </location>
</feature>
<organism evidence="2 3">
    <name type="scientific">Homarus americanus</name>
    <name type="common">American lobster</name>
    <dbReference type="NCBI Taxonomy" id="6706"/>
    <lineage>
        <taxon>Eukaryota</taxon>
        <taxon>Metazoa</taxon>
        <taxon>Ecdysozoa</taxon>
        <taxon>Arthropoda</taxon>
        <taxon>Crustacea</taxon>
        <taxon>Multicrustacea</taxon>
        <taxon>Malacostraca</taxon>
        <taxon>Eumalacostraca</taxon>
        <taxon>Eucarida</taxon>
        <taxon>Decapoda</taxon>
        <taxon>Pleocyemata</taxon>
        <taxon>Astacidea</taxon>
        <taxon>Nephropoidea</taxon>
        <taxon>Nephropidae</taxon>
        <taxon>Homarus</taxon>
    </lineage>
</organism>
<feature type="signal peptide" evidence="1">
    <location>
        <begin position="1"/>
        <end position="15"/>
    </location>
</feature>
<evidence type="ECO:0000256" key="1">
    <source>
        <dbReference type="SAM" id="SignalP"/>
    </source>
</evidence>